<accession>A0A511BL31</accession>
<feature type="modified residue" description="4-aspartylphosphate" evidence="1">
    <location>
        <position position="52"/>
    </location>
</feature>
<dbReference type="Gene3D" id="1.10.10.10">
    <property type="entry name" value="Winged helix-like DNA-binding domain superfamily/Winged helix DNA-binding domain"/>
    <property type="match status" value="1"/>
</dbReference>
<protein>
    <submittedName>
        <fullName evidence="4">Two-component system response regulator</fullName>
    </submittedName>
</protein>
<gene>
    <name evidence="4" type="ORF">SSA02_02230</name>
</gene>
<dbReference type="Pfam" id="PF03861">
    <property type="entry name" value="ANTAR"/>
    <property type="match status" value="1"/>
</dbReference>
<dbReference type="InterPro" id="IPR036388">
    <property type="entry name" value="WH-like_DNA-bd_sf"/>
</dbReference>
<dbReference type="Proteomes" id="UP000321405">
    <property type="component" value="Unassembled WGS sequence"/>
</dbReference>
<feature type="domain" description="Response regulatory" evidence="2">
    <location>
        <begin position="2"/>
        <end position="117"/>
    </location>
</feature>
<dbReference type="InterPro" id="IPR008327">
    <property type="entry name" value="Sig_transdc_resp-reg_antiterm"/>
</dbReference>
<reference evidence="4 5" key="1">
    <citation type="submission" date="2019-07" db="EMBL/GenBank/DDBJ databases">
        <title>Whole genome shotgun sequence of Swaminathania salitolerans NBRC 104436.</title>
        <authorList>
            <person name="Hosoyama A."/>
            <person name="Uohara A."/>
            <person name="Ohji S."/>
            <person name="Ichikawa N."/>
        </authorList>
    </citation>
    <scope>NUCLEOTIDE SEQUENCE [LARGE SCALE GENOMIC DNA]</scope>
    <source>
        <strain evidence="4 5">NBRC 104436</strain>
    </source>
</reference>
<dbReference type="RefSeq" id="WP_147092087.1">
    <property type="nucleotide sequence ID" value="NZ_BJVC01000001.1"/>
</dbReference>
<dbReference type="OrthoDB" id="9795002at2"/>
<dbReference type="GO" id="GO:0000160">
    <property type="term" value="P:phosphorelay signal transduction system"/>
    <property type="evidence" value="ECO:0007669"/>
    <property type="project" value="InterPro"/>
</dbReference>
<dbReference type="InterPro" id="IPR011006">
    <property type="entry name" value="CheY-like_superfamily"/>
</dbReference>
<dbReference type="Pfam" id="PF00072">
    <property type="entry name" value="Response_reg"/>
    <property type="match status" value="1"/>
</dbReference>
<evidence type="ECO:0000259" key="2">
    <source>
        <dbReference type="PROSITE" id="PS50110"/>
    </source>
</evidence>
<keyword evidence="1" id="KW-0597">Phosphoprotein</keyword>
<dbReference type="PROSITE" id="PS50110">
    <property type="entry name" value="RESPONSE_REGULATORY"/>
    <property type="match status" value="1"/>
</dbReference>
<feature type="domain" description="ANTAR" evidence="3">
    <location>
        <begin position="123"/>
        <end position="184"/>
    </location>
</feature>
<name>A0A511BL31_9PROT</name>
<dbReference type="PROSITE" id="PS50921">
    <property type="entry name" value="ANTAR"/>
    <property type="match status" value="1"/>
</dbReference>
<evidence type="ECO:0000313" key="4">
    <source>
        <dbReference type="EMBL" id="GEL01060.1"/>
    </source>
</evidence>
<dbReference type="AlphaFoldDB" id="A0A511BL31"/>
<dbReference type="PIRSF" id="PIRSF036382">
    <property type="entry name" value="RR_antiterm"/>
    <property type="match status" value="1"/>
</dbReference>
<proteinExistence type="predicted"/>
<dbReference type="InterPro" id="IPR005561">
    <property type="entry name" value="ANTAR"/>
</dbReference>
<comment type="caution">
    <text evidence="4">The sequence shown here is derived from an EMBL/GenBank/DDBJ whole genome shotgun (WGS) entry which is preliminary data.</text>
</comment>
<organism evidence="4 5">
    <name type="scientific">Swaminathania salitolerans</name>
    <dbReference type="NCBI Taxonomy" id="182838"/>
    <lineage>
        <taxon>Bacteria</taxon>
        <taxon>Pseudomonadati</taxon>
        <taxon>Pseudomonadota</taxon>
        <taxon>Alphaproteobacteria</taxon>
        <taxon>Acetobacterales</taxon>
        <taxon>Acetobacteraceae</taxon>
        <taxon>Swaminathania</taxon>
    </lineage>
</organism>
<dbReference type="SMART" id="SM01012">
    <property type="entry name" value="ANTAR"/>
    <property type="match status" value="1"/>
</dbReference>
<dbReference type="SUPFAM" id="SSF52172">
    <property type="entry name" value="CheY-like"/>
    <property type="match status" value="1"/>
</dbReference>
<evidence type="ECO:0000313" key="5">
    <source>
        <dbReference type="Proteomes" id="UP000321405"/>
    </source>
</evidence>
<dbReference type="InterPro" id="IPR001789">
    <property type="entry name" value="Sig_transdc_resp-reg_receiver"/>
</dbReference>
<keyword evidence="5" id="KW-1185">Reference proteome</keyword>
<evidence type="ECO:0000259" key="3">
    <source>
        <dbReference type="PROSITE" id="PS50921"/>
    </source>
</evidence>
<sequence>MRVLIADSNPRRAVALSDQLASDPALEIMRLAPGMTLIEAVGKMQPDIVLVDLEMADRDSLDSVRALSSSELNRPVALFVDRDDEALMCDAFDAGICSYNLVDTLPRDVKPVLRAAIALYTRFQKQSRALNEAQRHLSEREAIDRAKRIFMKRESTGEAAAHRWFQKRAMQEGRRMADLCRQYLELHEPGAGS</sequence>
<dbReference type="GO" id="GO:0003723">
    <property type="term" value="F:RNA binding"/>
    <property type="evidence" value="ECO:0007669"/>
    <property type="project" value="InterPro"/>
</dbReference>
<dbReference type="Gene3D" id="3.40.50.2300">
    <property type="match status" value="1"/>
</dbReference>
<evidence type="ECO:0000256" key="1">
    <source>
        <dbReference type="PROSITE-ProRule" id="PRU00169"/>
    </source>
</evidence>
<dbReference type="EMBL" id="BJVC01000001">
    <property type="protein sequence ID" value="GEL01060.1"/>
    <property type="molecule type" value="Genomic_DNA"/>
</dbReference>